<proteinExistence type="predicted"/>
<dbReference type="AlphaFoldDB" id="A0AAE3L3M7"/>
<name>A0AAE3L3M7_9FIRM</name>
<dbReference type="Proteomes" id="UP001205748">
    <property type="component" value="Unassembled WGS sequence"/>
</dbReference>
<protein>
    <submittedName>
        <fullName evidence="1">Uncharacterized protein</fullName>
    </submittedName>
</protein>
<organism evidence="1 2">
    <name type="scientific">Irregularibacter muris</name>
    <dbReference type="NCBI Taxonomy" id="1796619"/>
    <lineage>
        <taxon>Bacteria</taxon>
        <taxon>Bacillati</taxon>
        <taxon>Bacillota</taxon>
        <taxon>Clostridia</taxon>
        <taxon>Eubacteriales</taxon>
        <taxon>Eubacteriaceae</taxon>
        <taxon>Irregularibacter</taxon>
    </lineage>
</organism>
<evidence type="ECO:0000313" key="1">
    <source>
        <dbReference type="EMBL" id="MCR1898518.1"/>
    </source>
</evidence>
<evidence type="ECO:0000313" key="2">
    <source>
        <dbReference type="Proteomes" id="UP001205748"/>
    </source>
</evidence>
<sequence length="56" mass="6932">MKIPNEMTDSELLFHYISNKKQSEKLYLANKEIEEEMRSRYEKMILRHTINDRQEE</sequence>
<dbReference type="EMBL" id="JANKAS010000004">
    <property type="protein sequence ID" value="MCR1898518.1"/>
    <property type="molecule type" value="Genomic_DNA"/>
</dbReference>
<gene>
    <name evidence="1" type="ORF">NSA47_05870</name>
</gene>
<accession>A0AAE3L3M7</accession>
<dbReference type="RefSeq" id="WP_257529992.1">
    <property type="nucleotide sequence ID" value="NZ_JANKAS010000004.1"/>
</dbReference>
<reference evidence="1" key="1">
    <citation type="submission" date="2022-07" db="EMBL/GenBank/DDBJ databases">
        <title>Enhanced cultured diversity of the mouse gut microbiota enables custom-made synthetic communities.</title>
        <authorList>
            <person name="Afrizal A."/>
        </authorList>
    </citation>
    <scope>NUCLEOTIDE SEQUENCE</scope>
    <source>
        <strain evidence="1">DSM 28593</strain>
    </source>
</reference>
<comment type="caution">
    <text evidence="1">The sequence shown here is derived from an EMBL/GenBank/DDBJ whole genome shotgun (WGS) entry which is preliminary data.</text>
</comment>
<keyword evidence="2" id="KW-1185">Reference proteome</keyword>